<evidence type="ECO:0000256" key="6">
    <source>
        <dbReference type="ARBA" id="ARBA00047942"/>
    </source>
</evidence>
<accession>A0ABP3MS24</accession>
<keyword evidence="4" id="KW-0949">S-adenosyl-L-methionine</keyword>
<evidence type="ECO:0000313" key="8">
    <source>
        <dbReference type="EMBL" id="GAA0523974.1"/>
    </source>
</evidence>
<organism evidence="8 9">
    <name type="scientific">Deinococcus depolymerans</name>
    <dbReference type="NCBI Taxonomy" id="392408"/>
    <lineage>
        <taxon>Bacteria</taxon>
        <taxon>Thermotogati</taxon>
        <taxon>Deinococcota</taxon>
        <taxon>Deinococci</taxon>
        <taxon>Deinococcales</taxon>
        <taxon>Deinococcaceae</taxon>
        <taxon>Deinococcus</taxon>
    </lineage>
</organism>
<comment type="catalytic activity">
    <reaction evidence="6">
        <text>a 2'-deoxyadenosine in DNA + S-adenosyl-L-methionine = an N(6)-methyl-2'-deoxyadenosine in DNA + S-adenosyl-L-homocysteine + H(+)</text>
        <dbReference type="Rhea" id="RHEA:15197"/>
        <dbReference type="Rhea" id="RHEA-COMP:12418"/>
        <dbReference type="Rhea" id="RHEA-COMP:12419"/>
        <dbReference type="ChEBI" id="CHEBI:15378"/>
        <dbReference type="ChEBI" id="CHEBI:57856"/>
        <dbReference type="ChEBI" id="CHEBI:59789"/>
        <dbReference type="ChEBI" id="CHEBI:90615"/>
        <dbReference type="ChEBI" id="CHEBI:90616"/>
        <dbReference type="EC" id="2.1.1.72"/>
    </reaction>
</comment>
<evidence type="ECO:0000256" key="5">
    <source>
        <dbReference type="ARBA" id="ARBA00022747"/>
    </source>
</evidence>
<reference evidence="9" key="1">
    <citation type="journal article" date="2019" name="Int. J. Syst. Evol. Microbiol.">
        <title>The Global Catalogue of Microorganisms (GCM) 10K type strain sequencing project: providing services to taxonomists for standard genome sequencing and annotation.</title>
        <authorList>
            <consortium name="The Broad Institute Genomics Platform"/>
            <consortium name="The Broad Institute Genome Sequencing Center for Infectious Disease"/>
            <person name="Wu L."/>
            <person name="Ma J."/>
        </authorList>
    </citation>
    <scope>NUCLEOTIDE SEQUENCE [LARGE SCALE GENOMIC DNA]</scope>
    <source>
        <strain evidence="9">JCM 14368</strain>
    </source>
</reference>
<dbReference type="EMBL" id="BAAADB010000034">
    <property type="protein sequence ID" value="GAA0523974.1"/>
    <property type="molecule type" value="Genomic_DNA"/>
</dbReference>
<keyword evidence="3" id="KW-0808">Transferase</keyword>
<feature type="domain" description="DNA methylase adenine-specific" evidence="7">
    <location>
        <begin position="158"/>
        <end position="440"/>
    </location>
</feature>
<keyword evidence="2" id="KW-0489">Methyltransferase</keyword>
<evidence type="ECO:0000259" key="7">
    <source>
        <dbReference type="Pfam" id="PF02384"/>
    </source>
</evidence>
<dbReference type="Pfam" id="PF02384">
    <property type="entry name" value="N6_Mtase"/>
    <property type="match status" value="1"/>
</dbReference>
<name>A0ABP3MS24_9DEIO</name>
<proteinExistence type="predicted"/>
<sequence>MPDPILQALSSTVFLVKRELRMELVEAQHLALTLLILKHASDVSTKLGPLLENSALEEQDLYLPTEYWWDIRDSSEEIVASLDRALENLWDGGTDLKRALAQNRLSRLFDRSSGRYLLIDVVNLFRNLDCAEAETLRTPVRTFMELSPDGMNHVLAVTPPDINRLLAALVDPSPRTRVYDPAAGVGNTLLAYAELAMEREPERSREDLSISAVEIDPLTAAVAKLSLWLCGYPSANVVVKDALTESDLRDEQRPRRFDRIVSDISPTSNWAAERSHPSDPSYPYGIPSASRAAYAFIQHMITRLSDQGRMCVLITPSSLSSQGADHRIRSRLVEDGWIEAIVLLAPRLQFGFSLPLVALVISEQAARGRRSPITLVDASKVFTHGRSRNALNDTQIEIIVNAVRGHDVAEHEAVIHYATFEEIRSNDYDLAPQRYLAARTREFPDFESSNQNLAAIVQRRAYHEEQFQESIEALLQVRWTE</sequence>
<dbReference type="Gene3D" id="3.40.50.150">
    <property type="entry name" value="Vaccinia Virus protein VP39"/>
    <property type="match status" value="1"/>
</dbReference>
<dbReference type="RefSeq" id="WP_343761518.1">
    <property type="nucleotide sequence ID" value="NZ_BAAADB010000034.1"/>
</dbReference>
<keyword evidence="9" id="KW-1185">Reference proteome</keyword>
<dbReference type="PRINTS" id="PR00507">
    <property type="entry name" value="N12N6MTFRASE"/>
</dbReference>
<comment type="caution">
    <text evidence="8">The sequence shown here is derived from an EMBL/GenBank/DDBJ whole genome shotgun (WGS) entry which is preliminary data.</text>
</comment>
<evidence type="ECO:0000256" key="2">
    <source>
        <dbReference type="ARBA" id="ARBA00022603"/>
    </source>
</evidence>
<dbReference type="InterPro" id="IPR051537">
    <property type="entry name" value="DNA_Adenine_Mtase"/>
</dbReference>
<dbReference type="Proteomes" id="UP001500191">
    <property type="component" value="Unassembled WGS sequence"/>
</dbReference>
<gene>
    <name evidence="8" type="ORF">GCM10008937_34370</name>
</gene>
<dbReference type="PANTHER" id="PTHR42933:SF3">
    <property type="entry name" value="TYPE I RESTRICTION ENZYME MJAVIII METHYLASE SUBUNIT"/>
    <property type="match status" value="1"/>
</dbReference>
<evidence type="ECO:0000256" key="4">
    <source>
        <dbReference type="ARBA" id="ARBA00022691"/>
    </source>
</evidence>
<evidence type="ECO:0000256" key="1">
    <source>
        <dbReference type="ARBA" id="ARBA00011900"/>
    </source>
</evidence>
<dbReference type="PANTHER" id="PTHR42933">
    <property type="entry name" value="SLR6095 PROTEIN"/>
    <property type="match status" value="1"/>
</dbReference>
<protein>
    <recommendedName>
        <fullName evidence="1">site-specific DNA-methyltransferase (adenine-specific)</fullName>
        <ecNumber evidence="1">2.1.1.72</ecNumber>
    </recommendedName>
</protein>
<dbReference type="InterPro" id="IPR003356">
    <property type="entry name" value="DNA_methylase_A-5"/>
</dbReference>
<evidence type="ECO:0000313" key="9">
    <source>
        <dbReference type="Proteomes" id="UP001500191"/>
    </source>
</evidence>
<dbReference type="InterPro" id="IPR029063">
    <property type="entry name" value="SAM-dependent_MTases_sf"/>
</dbReference>
<dbReference type="EC" id="2.1.1.72" evidence="1"/>
<keyword evidence="5" id="KW-0680">Restriction system</keyword>
<dbReference type="CDD" id="cd02440">
    <property type="entry name" value="AdoMet_MTases"/>
    <property type="match status" value="1"/>
</dbReference>
<evidence type="ECO:0000256" key="3">
    <source>
        <dbReference type="ARBA" id="ARBA00022679"/>
    </source>
</evidence>
<dbReference type="SUPFAM" id="SSF53335">
    <property type="entry name" value="S-adenosyl-L-methionine-dependent methyltransferases"/>
    <property type="match status" value="1"/>
</dbReference>